<proteinExistence type="predicted"/>
<evidence type="ECO:0000313" key="1">
    <source>
        <dbReference type="EMBL" id="KAJ4432720.1"/>
    </source>
</evidence>
<evidence type="ECO:0000313" key="2">
    <source>
        <dbReference type="Proteomes" id="UP001148838"/>
    </source>
</evidence>
<sequence length="152" mass="17521">MYIGGLRIRYCFHILDDSLVESPNNWVDKSMKDFHLTPDIQHWLHTVKADKDSEEQLAQVFQLNGTRIMQSFTGDMLSSNKNMYQAKTTKQRRRKQGLTYELTSNEWISGESRRAATDWVVVHYFAASSHATRGWARIPTLLVAACLILTTL</sequence>
<keyword evidence="2" id="KW-1185">Reference proteome</keyword>
<dbReference type="EMBL" id="JAJSOF020000029">
    <property type="protein sequence ID" value="KAJ4432720.1"/>
    <property type="molecule type" value="Genomic_DNA"/>
</dbReference>
<gene>
    <name evidence="1" type="ORF">ANN_21357</name>
</gene>
<protein>
    <submittedName>
        <fullName evidence="1">Uncharacterized protein</fullName>
    </submittedName>
</protein>
<accession>A0ABQ8SGY2</accession>
<reference evidence="1 2" key="1">
    <citation type="journal article" date="2022" name="Allergy">
        <title>Genome assembly and annotation of Periplaneta americana reveal a comprehensive cockroach allergen profile.</title>
        <authorList>
            <person name="Wang L."/>
            <person name="Xiong Q."/>
            <person name="Saelim N."/>
            <person name="Wang L."/>
            <person name="Nong W."/>
            <person name="Wan A.T."/>
            <person name="Shi M."/>
            <person name="Liu X."/>
            <person name="Cao Q."/>
            <person name="Hui J.H.L."/>
            <person name="Sookrung N."/>
            <person name="Leung T.F."/>
            <person name="Tungtrongchitr A."/>
            <person name="Tsui S.K.W."/>
        </authorList>
    </citation>
    <scope>NUCLEOTIDE SEQUENCE [LARGE SCALE GENOMIC DNA]</scope>
    <source>
        <strain evidence="1">PWHHKU_190912</strain>
    </source>
</reference>
<dbReference type="Proteomes" id="UP001148838">
    <property type="component" value="Unassembled WGS sequence"/>
</dbReference>
<comment type="caution">
    <text evidence="1">The sequence shown here is derived from an EMBL/GenBank/DDBJ whole genome shotgun (WGS) entry which is preliminary data.</text>
</comment>
<name>A0ABQ8SGY2_PERAM</name>
<organism evidence="1 2">
    <name type="scientific">Periplaneta americana</name>
    <name type="common">American cockroach</name>
    <name type="synonym">Blatta americana</name>
    <dbReference type="NCBI Taxonomy" id="6978"/>
    <lineage>
        <taxon>Eukaryota</taxon>
        <taxon>Metazoa</taxon>
        <taxon>Ecdysozoa</taxon>
        <taxon>Arthropoda</taxon>
        <taxon>Hexapoda</taxon>
        <taxon>Insecta</taxon>
        <taxon>Pterygota</taxon>
        <taxon>Neoptera</taxon>
        <taxon>Polyneoptera</taxon>
        <taxon>Dictyoptera</taxon>
        <taxon>Blattodea</taxon>
        <taxon>Blattoidea</taxon>
        <taxon>Blattidae</taxon>
        <taxon>Blattinae</taxon>
        <taxon>Periplaneta</taxon>
    </lineage>
</organism>